<evidence type="ECO:0000313" key="1">
    <source>
        <dbReference type="EMBL" id="AUO31973.1"/>
    </source>
</evidence>
<name>A0A2I6SWK4_BACTI</name>
<dbReference type="EMBL" id="MG710485">
    <property type="protein sequence ID" value="AUO31973.1"/>
    <property type="molecule type" value="Genomic_DNA"/>
</dbReference>
<evidence type="ECO:0008006" key="2">
    <source>
        <dbReference type="Google" id="ProtNLM"/>
    </source>
</evidence>
<sequence>MMDNHKVVTGIQQKAALEIDEKVGIDLEKHWENYEIQLSEDNRVIEEIHPDMRLSLGEMLSVVNRCGTEKEMENFNQIADYLEPYYEAELIQGEFYDTPIAKVSTDRQQNMKVECLSEYVSDSDIEFDFNHSVFEAVKHINHSITKSHKEIMNGDVEYQGLYPVNEDMVIYCESTGKPLQQDEAAYHFEGYGYVVAEEVIPEEIEGKDAYYTTIGYEDVEEKRLAPLRYMEEKKIEDGELCFNPVEEIVNDRKSETEEVFQMESAKTVGSVKKEHGAIEVQESKTIPEVGKRYVGKDTVHEEEQQQISQTREQARKHYMMKHMLGRDY</sequence>
<dbReference type="AlphaFoldDB" id="A0A2I6SWK4"/>
<proteinExistence type="predicted"/>
<protein>
    <recommendedName>
        <fullName evidence="2">DUF4316 domain-containing protein</fullName>
    </recommendedName>
</protein>
<reference evidence="1" key="1">
    <citation type="submission" date="2017-12" db="EMBL/GenBank/DDBJ databases">
        <title>Complete genome sequences of two plasmids found in a Brazilian Bacillus thuringiensis israelensis strain.</title>
        <authorList>
            <person name="Campos F.S."/>
            <person name="Santos G.R."/>
            <person name="Nascimento V.L."/>
            <person name="Correia R.F.T."/>
            <person name="Cangussu A.S.R."/>
            <person name="Ribeiro B.M."/>
            <person name="Aguiar R.W.S."/>
        </authorList>
    </citation>
    <scope>NUCLEOTIDE SEQUENCE</scope>
    <source>
        <strain evidence="1">Bti-UFT6.51</strain>
        <plasmid evidence="1">pBtiUFT6.51.1 complete sequence</plasmid>
    </source>
</reference>
<organism evidence="1">
    <name type="scientific">Bacillus thuringiensis subsp. israelensis</name>
    <dbReference type="NCBI Taxonomy" id="1430"/>
    <lineage>
        <taxon>Bacteria</taxon>
        <taxon>Bacillati</taxon>
        <taxon>Bacillota</taxon>
        <taxon>Bacilli</taxon>
        <taxon>Bacillales</taxon>
        <taxon>Bacillaceae</taxon>
        <taxon>Bacillus</taxon>
        <taxon>Bacillus cereus group</taxon>
    </lineage>
</organism>
<dbReference type="RefSeq" id="WP_016097316.1">
    <property type="nucleotide sequence ID" value="NZ_MG710485.1"/>
</dbReference>
<accession>A0A2I6SWK4</accession>
<keyword evidence="1" id="KW-0614">Plasmid</keyword>
<geneLocation type="plasmid" evidence="1">
    <name>pBtiUFT6.51.1 complete sequence</name>
</geneLocation>